<evidence type="ECO:0000313" key="2">
    <source>
        <dbReference type="Proteomes" id="UP001519460"/>
    </source>
</evidence>
<comment type="caution">
    <text evidence="1">The sequence shown here is derived from an EMBL/GenBank/DDBJ whole genome shotgun (WGS) entry which is preliminary data.</text>
</comment>
<protein>
    <submittedName>
        <fullName evidence="1">Uncharacterized protein</fullName>
    </submittedName>
</protein>
<name>A0ABD0LYF1_9CAEN</name>
<feature type="non-terminal residue" evidence="1">
    <location>
        <position position="73"/>
    </location>
</feature>
<sequence length="73" mass="8196">MSARICNVAMGVSKLGVTNAELARVMVTSQTRYQQKGTFMRSKVPGKIAGCRIPRRRLLVNRLQEREEESSSI</sequence>
<dbReference type="AlphaFoldDB" id="A0ABD0LYF1"/>
<organism evidence="1 2">
    <name type="scientific">Batillaria attramentaria</name>
    <dbReference type="NCBI Taxonomy" id="370345"/>
    <lineage>
        <taxon>Eukaryota</taxon>
        <taxon>Metazoa</taxon>
        <taxon>Spiralia</taxon>
        <taxon>Lophotrochozoa</taxon>
        <taxon>Mollusca</taxon>
        <taxon>Gastropoda</taxon>
        <taxon>Caenogastropoda</taxon>
        <taxon>Sorbeoconcha</taxon>
        <taxon>Cerithioidea</taxon>
        <taxon>Batillariidae</taxon>
        <taxon>Batillaria</taxon>
    </lineage>
</organism>
<accession>A0ABD0LYF1</accession>
<gene>
    <name evidence="1" type="ORF">BaRGS_00004354</name>
</gene>
<evidence type="ECO:0000313" key="1">
    <source>
        <dbReference type="EMBL" id="KAK7504488.1"/>
    </source>
</evidence>
<keyword evidence="2" id="KW-1185">Reference proteome</keyword>
<proteinExistence type="predicted"/>
<dbReference type="Proteomes" id="UP001519460">
    <property type="component" value="Unassembled WGS sequence"/>
</dbReference>
<reference evidence="1 2" key="1">
    <citation type="journal article" date="2023" name="Sci. Data">
        <title>Genome assembly of the Korean intertidal mud-creeper Batillaria attramentaria.</title>
        <authorList>
            <person name="Patra A.K."/>
            <person name="Ho P.T."/>
            <person name="Jun S."/>
            <person name="Lee S.J."/>
            <person name="Kim Y."/>
            <person name="Won Y.J."/>
        </authorList>
    </citation>
    <scope>NUCLEOTIDE SEQUENCE [LARGE SCALE GENOMIC DNA]</scope>
    <source>
        <strain evidence="1">Wonlab-2016</strain>
    </source>
</reference>
<dbReference type="EMBL" id="JACVVK020000015">
    <property type="protein sequence ID" value="KAK7504488.1"/>
    <property type="molecule type" value="Genomic_DNA"/>
</dbReference>